<keyword evidence="3" id="KW-1185">Reference proteome</keyword>
<evidence type="ECO:0008006" key="4">
    <source>
        <dbReference type="Google" id="ProtNLM"/>
    </source>
</evidence>
<comment type="caution">
    <text evidence="2">The sequence shown here is derived from an EMBL/GenBank/DDBJ whole genome shotgun (WGS) entry which is preliminary data.</text>
</comment>
<gene>
    <name evidence="2" type="ORF">GCG54_00005564</name>
</gene>
<name>A0A8H4FGD8_COLGL</name>
<dbReference type="EMBL" id="WVTB01000067">
    <property type="protein sequence ID" value="KAF3801408.1"/>
    <property type="molecule type" value="Genomic_DNA"/>
</dbReference>
<accession>A0A8H4FGD8</accession>
<dbReference type="Proteomes" id="UP000613401">
    <property type="component" value="Unassembled WGS sequence"/>
</dbReference>
<dbReference type="RefSeq" id="XP_045260567.1">
    <property type="nucleotide sequence ID" value="XM_045405586.1"/>
</dbReference>
<evidence type="ECO:0000313" key="3">
    <source>
        <dbReference type="Proteomes" id="UP000613401"/>
    </source>
</evidence>
<dbReference type="GeneID" id="69012715"/>
<dbReference type="InterPro" id="IPR021858">
    <property type="entry name" value="Fun_TF"/>
</dbReference>
<protein>
    <recommendedName>
        <fullName evidence="4">Transcription factor domain-containing protein</fullName>
    </recommendedName>
</protein>
<evidence type="ECO:0000256" key="1">
    <source>
        <dbReference type="ARBA" id="ARBA00023242"/>
    </source>
</evidence>
<dbReference type="AlphaFoldDB" id="A0A8H4FGD8"/>
<reference evidence="2" key="1">
    <citation type="journal article" date="2020" name="Phytopathology">
        <title>Genome sequence and comparative analysis of Colletotrichum gloeosporioides isolated from Liriodendron leaves.</title>
        <authorList>
            <person name="Fu F.F."/>
            <person name="Hao Z."/>
            <person name="Wang P."/>
            <person name="Lu Y."/>
            <person name="Xue L.J."/>
            <person name="Wei G."/>
            <person name="Tian Y."/>
            <person name="Baishi H."/>
            <person name="Xu H."/>
            <person name="Shi J."/>
            <person name="Cheng T."/>
            <person name="Wang G."/>
            <person name="Yi Y."/>
            <person name="Chen J."/>
        </authorList>
    </citation>
    <scope>NUCLEOTIDE SEQUENCE</scope>
    <source>
        <strain evidence="2">Lc1</strain>
    </source>
</reference>
<dbReference type="PANTHER" id="PTHR37540">
    <property type="entry name" value="TRANSCRIPTION FACTOR (ACR-2), PUTATIVE-RELATED-RELATED"/>
    <property type="match status" value="1"/>
</dbReference>
<organism evidence="2 3">
    <name type="scientific">Colletotrichum gloeosporioides</name>
    <name type="common">Anthracnose fungus</name>
    <name type="synonym">Glomerella cingulata</name>
    <dbReference type="NCBI Taxonomy" id="474922"/>
    <lineage>
        <taxon>Eukaryota</taxon>
        <taxon>Fungi</taxon>
        <taxon>Dikarya</taxon>
        <taxon>Ascomycota</taxon>
        <taxon>Pezizomycotina</taxon>
        <taxon>Sordariomycetes</taxon>
        <taxon>Hypocreomycetidae</taxon>
        <taxon>Glomerellales</taxon>
        <taxon>Glomerellaceae</taxon>
        <taxon>Colletotrichum</taxon>
        <taxon>Colletotrichum gloeosporioides species complex</taxon>
    </lineage>
</organism>
<proteinExistence type="predicted"/>
<evidence type="ECO:0000313" key="2">
    <source>
        <dbReference type="EMBL" id="KAF3801408.1"/>
    </source>
</evidence>
<reference evidence="2" key="2">
    <citation type="submission" date="2020-03" db="EMBL/GenBank/DDBJ databases">
        <authorList>
            <person name="Fu F.-F."/>
            <person name="Chen J."/>
        </authorList>
    </citation>
    <scope>NUCLEOTIDE SEQUENCE</scope>
    <source>
        <strain evidence="2">Lc1</strain>
    </source>
</reference>
<dbReference type="Pfam" id="PF11951">
    <property type="entry name" value="Fungal_trans_2"/>
    <property type="match status" value="1"/>
</dbReference>
<dbReference type="PANTHER" id="PTHR37540:SF5">
    <property type="entry name" value="TRANSCRIPTION FACTOR DOMAIN-CONTAINING PROTEIN"/>
    <property type="match status" value="1"/>
</dbReference>
<keyword evidence="1" id="KW-0539">Nucleus</keyword>
<sequence>MDSSRAALLKGEETKRELAFVVTTTNETPTERDRKLIRSHVMKGKNTRKRIGLDRQQRQISTIALDGRALREFHQENMNPEGDDGAFGDKAPVGATHSVLLPPPASIFAFVNFTENIDIHARRMLCTYYTHLKTNMYPIAKYSYSDISNTYWFHWTQLDLAYLHAVLYTTSFFFDSLAGQKSERTKYHLYRTVSELNRQLSNPKTALTDSTTTVVMFMVFIAECFGDIECAHMHMMGLRKIIDLRGGLSSYDEKPLLQEKLRRADLIYSMCTGYKPAYSQNVGSSKCEGSGLAEPIYAESVDQSCFSRSRHLTRELDRGLHSSFEDVQVLSQLINSSHGSGEKLSDIVVEGFLTSIQSRLLLLDLHDHPCNPLAEILRLSLHAYLTTVFWNFPGLKTQYPYLAAQFREACLIFSPANAGESFLFAWALMVGAVSLFHGQDQEWLMERLYPLMENTLGIMWLEVKCSLCQVMWIESLHDGPGMEIFSRYVRERKGGSAGITSANWDAPAMGK</sequence>